<name>A0A9N9EJS6_9GLOM</name>
<protein>
    <submittedName>
        <fullName evidence="2">4144_t:CDS:1</fullName>
    </submittedName>
</protein>
<evidence type="ECO:0000313" key="3">
    <source>
        <dbReference type="Proteomes" id="UP000789739"/>
    </source>
</evidence>
<keyword evidence="3" id="KW-1185">Reference proteome</keyword>
<dbReference type="Proteomes" id="UP000789739">
    <property type="component" value="Unassembled WGS sequence"/>
</dbReference>
<sequence length="60" mass="6547">EEQAMDANRAEYEHSGQNYDNAPDTEIVGSFSGENDFDRLLGIDDSGAQASTFEDTISSQ</sequence>
<feature type="non-terminal residue" evidence="2">
    <location>
        <position position="1"/>
    </location>
</feature>
<feature type="compositionally biased region" description="Polar residues" evidence="1">
    <location>
        <begin position="48"/>
        <end position="60"/>
    </location>
</feature>
<comment type="caution">
    <text evidence="2">The sequence shown here is derived from an EMBL/GenBank/DDBJ whole genome shotgun (WGS) entry which is preliminary data.</text>
</comment>
<gene>
    <name evidence="2" type="ORF">PBRASI_LOCUS11742</name>
</gene>
<proteinExistence type="predicted"/>
<evidence type="ECO:0000313" key="2">
    <source>
        <dbReference type="EMBL" id="CAG8679810.1"/>
    </source>
</evidence>
<reference evidence="2" key="1">
    <citation type="submission" date="2021-06" db="EMBL/GenBank/DDBJ databases">
        <authorList>
            <person name="Kallberg Y."/>
            <person name="Tangrot J."/>
            <person name="Rosling A."/>
        </authorList>
    </citation>
    <scope>NUCLEOTIDE SEQUENCE</scope>
    <source>
        <strain evidence="2">BR232B</strain>
    </source>
</reference>
<feature type="region of interest" description="Disordered" evidence="1">
    <location>
        <begin position="1"/>
        <end position="60"/>
    </location>
</feature>
<dbReference type="AlphaFoldDB" id="A0A9N9EJS6"/>
<organism evidence="2 3">
    <name type="scientific">Paraglomus brasilianum</name>
    <dbReference type="NCBI Taxonomy" id="144538"/>
    <lineage>
        <taxon>Eukaryota</taxon>
        <taxon>Fungi</taxon>
        <taxon>Fungi incertae sedis</taxon>
        <taxon>Mucoromycota</taxon>
        <taxon>Glomeromycotina</taxon>
        <taxon>Glomeromycetes</taxon>
        <taxon>Paraglomerales</taxon>
        <taxon>Paraglomeraceae</taxon>
        <taxon>Paraglomus</taxon>
    </lineage>
</organism>
<accession>A0A9N9EJS6</accession>
<evidence type="ECO:0000256" key="1">
    <source>
        <dbReference type="SAM" id="MobiDB-lite"/>
    </source>
</evidence>
<dbReference type="OrthoDB" id="10346614at2759"/>
<feature type="non-terminal residue" evidence="2">
    <location>
        <position position="60"/>
    </location>
</feature>
<dbReference type="EMBL" id="CAJVPI010006691">
    <property type="protein sequence ID" value="CAG8679810.1"/>
    <property type="molecule type" value="Genomic_DNA"/>
</dbReference>